<name>A0A7J4IWC7_9ARCH</name>
<feature type="domain" description="Chorismate-utilising enzyme C-terminal" evidence="6">
    <location>
        <begin position="259"/>
        <end position="523"/>
    </location>
</feature>
<dbReference type="EMBL" id="DUGC01000063">
    <property type="protein sequence ID" value="HIH09828.1"/>
    <property type="molecule type" value="Genomic_DNA"/>
</dbReference>
<dbReference type="InterPro" id="IPR006805">
    <property type="entry name" value="Anth_synth_I_N"/>
</dbReference>
<dbReference type="InterPro" id="IPR019999">
    <property type="entry name" value="Anth_synth_I-like"/>
</dbReference>
<evidence type="ECO:0000259" key="7">
    <source>
        <dbReference type="Pfam" id="PF04715"/>
    </source>
</evidence>
<evidence type="ECO:0000313" key="8">
    <source>
        <dbReference type="EMBL" id="HIH09828.1"/>
    </source>
</evidence>
<dbReference type="AlphaFoldDB" id="A0A7J4IWC7"/>
<gene>
    <name evidence="8" type="ORF">HA254_04105</name>
</gene>
<dbReference type="Gene3D" id="3.60.120.10">
    <property type="entry name" value="Anthranilate synthase"/>
    <property type="match status" value="1"/>
</dbReference>
<evidence type="ECO:0000256" key="2">
    <source>
        <dbReference type="ARBA" id="ARBA00012266"/>
    </source>
</evidence>
<evidence type="ECO:0000256" key="1">
    <source>
        <dbReference type="ARBA" id="ARBA00004873"/>
    </source>
</evidence>
<keyword evidence="4 8" id="KW-0456">Lyase</keyword>
<keyword evidence="3" id="KW-0028">Amino-acid biosynthesis</keyword>
<keyword evidence="3" id="KW-0057">Aromatic amino acid biosynthesis</keyword>
<dbReference type="PANTHER" id="PTHR11236">
    <property type="entry name" value="AMINOBENZOATE/ANTHRANILATE SYNTHASE"/>
    <property type="match status" value="1"/>
</dbReference>
<protein>
    <recommendedName>
        <fullName evidence="2">anthranilate synthase</fullName>
        <ecNumber evidence="2">4.1.3.27</ecNumber>
    </recommendedName>
</protein>
<sequence length="538" mass="59389">MDGVEQLQGARQGSIVTIHEGMDFDSDELGYFMKLSDYGRKKDCILLESADVITKYGEKSIGSASPCVKVRGRGRNFEVIALNPLGEKFLQGIRGNFGFCKNVKVSAAKISGQIPLMDPLLSEGERLRAITMMDVLRKVAFGLSPANRPFTVSGGLMGAIAYDFIDQFENLPQGRKDVLKEPDFEMNFYDNLFIVDHLAKKISFVANAMLFDGSREEKDFELSRCAGIIKSYKDALHAKMPVGKMPAGKKSKVSSDTSRQGFMKMVSRLKKNVLCGDVFQAVASRTLIAPFTAEPLDIYLQLRSLNPSPYMFYFNSGSGILLGSSPETFLKVESSPDGPRMIEIRPIAGTKPRGFDAKGNIDPDLDSRFEAELKNDPKELAEHTMLIDLARNDVARVSEPGSRVCENPYTIVKYSHVQHLVSTVRGRLKGGLDALHAYLASMNMGTLTGAPKVEAMKLLRRIEKTRRGFYGGSIGYLTPSGDFDCAIIIRSMKLQNGKAYIRAGAGIVHDSVPEQEFLETERKARACLEALEIAERGK</sequence>
<dbReference type="UniPathway" id="UPA00035">
    <property type="reaction ID" value="UER00040"/>
</dbReference>
<accession>A0A7J4IWC7</accession>
<comment type="caution">
    <text evidence="8">The sequence shown here is derived from an EMBL/GenBank/DDBJ whole genome shotgun (WGS) entry which is preliminary data.</text>
</comment>
<evidence type="ECO:0000259" key="6">
    <source>
        <dbReference type="Pfam" id="PF00425"/>
    </source>
</evidence>
<dbReference type="InterPro" id="IPR015890">
    <property type="entry name" value="Chorismate_C"/>
</dbReference>
<dbReference type="GO" id="GO:0004049">
    <property type="term" value="F:anthranilate synthase activity"/>
    <property type="evidence" value="ECO:0007669"/>
    <property type="project" value="UniProtKB-EC"/>
</dbReference>
<reference evidence="9" key="1">
    <citation type="journal article" date="2020" name="bioRxiv">
        <title>A rank-normalized archaeal taxonomy based on genome phylogeny resolves widespread incomplete and uneven classifications.</title>
        <authorList>
            <person name="Rinke C."/>
            <person name="Chuvochina M."/>
            <person name="Mussig A.J."/>
            <person name="Chaumeil P.-A."/>
            <person name="Waite D.W."/>
            <person name="Whitman W.B."/>
            <person name="Parks D.H."/>
            <person name="Hugenholtz P."/>
        </authorList>
    </citation>
    <scope>NUCLEOTIDE SEQUENCE [LARGE SCALE GENOMIC DNA]</scope>
</reference>
<dbReference type="Proteomes" id="UP000565078">
    <property type="component" value="Unassembled WGS sequence"/>
</dbReference>
<dbReference type="EC" id="4.1.3.27" evidence="2"/>
<dbReference type="Pfam" id="PF00425">
    <property type="entry name" value="Chorismate_bind"/>
    <property type="match status" value="1"/>
</dbReference>
<dbReference type="Pfam" id="PF04715">
    <property type="entry name" value="Anth_synt_I_N"/>
    <property type="match status" value="1"/>
</dbReference>
<comment type="pathway">
    <text evidence="1">Amino-acid biosynthesis; L-tryptophan biosynthesis; L-tryptophan from chorismate: step 1/5.</text>
</comment>
<dbReference type="InterPro" id="IPR005801">
    <property type="entry name" value="ADC_synthase"/>
</dbReference>
<dbReference type="PRINTS" id="PR00095">
    <property type="entry name" value="ANTSNTHASEI"/>
</dbReference>
<feature type="domain" description="Anthranilate synthase component I N-terminal" evidence="7">
    <location>
        <begin position="41"/>
        <end position="202"/>
    </location>
</feature>
<evidence type="ECO:0000313" key="9">
    <source>
        <dbReference type="Proteomes" id="UP000565078"/>
    </source>
</evidence>
<dbReference type="NCBIfam" id="NF010079">
    <property type="entry name" value="PRK13564.1"/>
    <property type="match status" value="1"/>
</dbReference>
<dbReference type="GO" id="GO:0000162">
    <property type="term" value="P:L-tryptophan biosynthetic process"/>
    <property type="evidence" value="ECO:0007669"/>
    <property type="project" value="UniProtKB-UniPathway"/>
</dbReference>
<proteinExistence type="predicted"/>
<dbReference type="PANTHER" id="PTHR11236:SF49">
    <property type="entry name" value="ANTHRANILATE SYNTHASE COMPONENT 1"/>
    <property type="match status" value="1"/>
</dbReference>
<evidence type="ECO:0000256" key="5">
    <source>
        <dbReference type="ARBA" id="ARBA00047683"/>
    </source>
</evidence>
<dbReference type="SUPFAM" id="SSF56322">
    <property type="entry name" value="ADC synthase"/>
    <property type="match status" value="1"/>
</dbReference>
<comment type="catalytic activity">
    <reaction evidence="5">
        <text>chorismate + L-glutamine = anthranilate + pyruvate + L-glutamate + H(+)</text>
        <dbReference type="Rhea" id="RHEA:21732"/>
        <dbReference type="ChEBI" id="CHEBI:15361"/>
        <dbReference type="ChEBI" id="CHEBI:15378"/>
        <dbReference type="ChEBI" id="CHEBI:16567"/>
        <dbReference type="ChEBI" id="CHEBI:29748"/>
        <dbReference type="ChEBI" id="CHEBI:29985"/>
        <dbReference type="ChEBI" id="CHEBI:58359"/>
        <dbReference type="EC" id="4.1.3.27"/>
    </reaction>
</comment>
<keyword evidence="3" id="KW-0822">Tryptophan biosynthesis</keyword>
<organism evidence="8 9">
    <name type="scientific">Candidatus Iainarchaeum sp</name>
    <dbReference type="NCBI Taxonomy" id="3101447"/>
    <lineage>
        <taxon>Archaea</taxon>
        <taxon>Candidatus Iainarchaeota</taxon>
        <taxon>Candidatus Iainarchaeia</taxon>
        <taxon>Candidatus Iainarchaeales</taxon>
        <taxon>Candidatus Iainarchaeaceae</taxon>
        <taxon>Candidatus Iainarchaeum</taxon>
    </lineage>
</organism>
<evidence type="ECO:0000256" key="4">
    <source>
        <dbReference type="ARBA" id="ARBA00023239"/>
    </source>
</evidence>
<evidence type="ECO:0000256" key="3">
    <source>
        <dbReference type="ARBA" id="ARBA00022822"/>
    </source>
</evidence>